<evidence type="ECO:0000256" key="4">
    <source>
        <dbReference type="ARBA" id="ARBA00023163"/>
    </source>
</evidence>
<keyword evidence="3" id="KW-0731">Sigma factor</keyword>
<dbReference type="InterPro" id="IPR039425">
    <property type="entry name" value="RNA_pol_sigma-70-like"/>
</dbReference>
<dbReference type="Gene3D" id="1.10.1740.10">
    <property type="match status" value="1"/>
</dbReference>
<evidence type="ECO:0000259" key="5">
    <source>
        <dbReference type="Pfam" id="PF04542"/>
    </source>
</evidence>
<comment type="similarity">
    <text evidence="1">Belongs to the sigma-70 factor family. ECF subfamily.</text>
</comment>
<dbReference type="Gene3D" id="1.10.10.10">
    <property type="entry name" value="Winged helix-like DNA-binding domain superfamily/Winged helix DNA-binding domain"/>
    <property type="match status" value="1"/>
</dbReference>
<dbReference type="SUPFAM" id="SSF88659">
    <property type="entry name" value="Sigma3 and sigma4 domains of RNA polymerase sigma factors"/>
    <property type="match status" value="1"/>
</dbReference>
<evidence type="ECO:0000313" key="6">
    <source>
        <dbReference type="EMBL" id="KKO01196.1"/>
    </source>
</evidence>
<evidence type="ECO:0000256" key="2">
    <source>
        <dbReference type="ARBA" id="ARBA00023015"/>
    </source>
</evidence>
<keyword evidence="2" id="KW-0805">Transcription regulation</keyword>
<dbReference type="EMBL" id="LAZR01000036">
    <property type="protein sequence ID" value="KKO01196.1"/>
    <property type="molecule type" value="Genomic_DNA"/>
</dbReference>
<dbReference type="AlphaFoldDB" id="A0A0F9V7E6"/>
<accession>A0A0F9V7E6</accession>
<protein>
    <recommendedName>
        <fullName evidence="5">RNA polymerase sigma-70 region 2 domain-containing protein</fullName>
    </recommendedName>
</protein>
<reference evidence="6" key="1">
    <citation type="journal article" date="2015" name="Nature">
        <title>Complex archaea that bridge the gap between prokaryotes and eukaryotes.</title>
        <authorList>
            <person name="Spang A."/>
            <person name="Saw J.H."/>
            <person name="Jorgensen S.L."/>
            <person name="Zaremba-Niedzwiedzka K."/>
            <person name="Martijn J."/>
            <person name="Lind A.E."/>
            <person name="van Eijk R."/>
            <person name="Schleper C."/>
            <person name="Guy L."/>
            <person name="Ettema T.J."/>
        </authorList>
    </citation>
    <scope>NUCLEOTIDE SEQUENCE</scope>
</reference>
<dbReference type="PANTHER" id="PTHR43133">
    <property type="entry name" value="RNA POLYMERASE ECF-TYPE SIGMA FACTO"/>
    <property type="match status" value="1"/>
</dbReference>
<dbReference type="SUPFAM" id="SSF88946">
    <property type="entry name" value="Sigma2 domain of RNA polymerase sigma factors"/>
    <property type="match status" value="1"/>
</dbReference>
<organism evidence="6">
    <name type="scientific">marine sediment metagenome</name>
    <dbReference type="NCBI Taxonomy" id="412755"/>
    <lineage>
        <taxon>unclassified sequences</taxon>
        <taxon>metagenomes</taxon>
        <taxon>ecological metagenomes</taxon>
    </lineage>
</organism>
<evidence type="ECO:0000256" key="3">
    <source>
        <dbReference type="ARBA" id="ARBA00023082"/>
    </source>
</evidence>
<keyword evidence="4" id="KW-0804">Transcription</keyword>
<dbReference type="Pfam" id="PF04542">
    <property type="entry name" value="Sigma70_r2"/>
    <property type="match status" value="1"/>
</dbReference>
<dbReference type="InterPro" id="IPR013324">
    <property type="entry name" value="RNA_pol_sigma_r3/r4-like"/>
</dbReference>
<evidence type="ECO:0000256" key="1">
    <source>
        <dbReference type="ARBA" id="ARBA00010641"/>
    </source>
</evidence>
<comment type="caution">
    <text evidence="6">The sequence shown here is derived from an EMBL/GenBank/DDBJ whole genome shotgun (WGS) entry which is preliminary data.</text>
</comment>
<dbReference type="NCBIfam" id="TIGR02937">
    <property type="entry name" value="sigma70-ECF"/>
    <property type="match status" value="1"/>
</dbReference>
<dbReference type="InterPro" id="IPR013325">
    <property type="entry name" value="RNA_pol_sigma_r2"/>
</dbReference>
<proteinExistence type="inferred from homology"/>
<dbReference type="InterPro" id="IPR036388">
    <property type="entry name" value="WH-like_DNA-bd_sf"/>
</dbReference>
<dbReference type="GO" id="GO:0006352">
    <property type="term" value="P:DNA-templated transcription initiation"/>
    <property type="evidence" value="ECO:0007669"/>
    <property type="project" value="InterPro"/>
</dbReference>
<gene>
    <name evidence="6" type="ORF">LCGC14_0117830</name>
</gene>
<name>A0A0F9V7E6_9ZZZZ</name>
<sequence length="190" mass="22190">MENHSDTSLFDALKKGSESAFKKVYEDNRELFLNFAKRYSLADEEVLDAYQDAYVALYENIQNGKLVTLNSSLSTYIISIGKYKIMERLRKRNKHTNNELLLNRIEEVDAKIEEFDIGSEELSPEQKLLRTYFGKLGEKCKKILKLFYYQQYNIKEIMTEGNYNSENVVKSQKSRCLKTLKEAINNAPKI</sequence>
<dbReference type="GO" id="GO:0016987">
    <property type="term" value="F:sigma factor activity"/>
    <property type="evidence" value="ECO:0007669"/>
    <property type="project" value="UniProtKB-KW"/>
</dbReference>
<dbReference type="InterPro" id="IPR007627">
    <property type="entry name" value="RNA_pol_sigma70_r2"/>
</dbReference>
<dbReference type="InterPro" id="IPR014284">
    <property type="entry name" value="RNA_pol_sigma-70_dom"/>
</dbReference>
<feature type="domain" description="RNA polymerase sigma-70 region 2" evidence="5">
    <location>
        <begin position="25"/>
        <end position="94"/>
    </location>
</feature>
<dbReference type="PANTHER" id="PTHR43133:SF46">
    <property type="entry name" value="RNA POLYMERASE SIGMA-70 FACTOR ECF SUBFAMILY"/>
    <property type="match status" value="1"/>
</dbReference>